<dbReference type="AlphaFoldDB" id="A0A936YVM1"/>
<evidence type="ECO:0000313" key="1">
    <source>
        <dbReference type="EMBL" id="MBL0374596.1"/>
    </source>
</evidence>
<sequence>MDSSTRLQTFIDLVSALTGVSARVAGQAEAAAQYLENYTHAADGIAGAGATDALLGVFAAGRQKLPPEKVAKMLFYKELDGSSPDPAWPFSAMTRNLMKFVLLGVWYDPNKPGDDGTIPTAASYSEGLVWLIAQAHPVGASQLAYGYWANPPPSLKDLIG</sequence>
<proteinExistence type="predicted"/>
<evidence type="ECO:0008006" key="3">
    <source>
        <dbReference type="Google" id="ProtNLM"/>
    </source>
</evidence>
<dbReference type="RefSeq" id="WP_201663142.1">
    <property type="nucleotide sequence ID" value="NZ_JAEQNC010000014.1"/>
</dbReference>
<name>A0A936YVM1_9HYPH</name>
<accession>A0A936YVM1</accession>
<gene>
    <name evidence="1" type="ORF">JJB09_21525</name>
</gene>
<keyword evidence="2" id="KW-1185">Reference proteome</keyword>
<dbReference type="Proteomes" id="UP000633219">
    <property type="component" value="Unassembled WGS sequence"/>
</dbReference>
<evidence type="ECO:0000313" key="2">
    <source>
        <dbReference type="Proteomes" id="UP000633219"/>
    </source>
</evidence>
<organism evidence="1 2">
    <name type="scientific">Rhizobium setariae</name>
    <dbReference type="NCBI Taxonomy" id="2801340"/>
    <lineage>
        <taxon>Bacteria</taxon>
        <taxon>Pseudomonadati</taxon>
        <taxon>Pseudomonadota</taxon>
        <taxon>Alphaproteobacteria</taxon>
        <taxon>Hyphomicrobiales</taxon>
        <taxon>Rhizobiaceae</taxon>
        <taxon>Rhizobium/Agrobacterium group</taxon>
        <taxon>Rhizobium</taxon>
    </lineage>
</organism>
<comment type="caution">
    <text evidence="1">The sequence shown here is derived from an EMBL/GenBank/DDBJ whole genome shotgun (WGS) entry which is preliminary data.</text>
</comment>
<reference evidence="1" key="1">
    <citation type="submission" date="2021-01" db="EMBL/GenBank/DDBJ databases">
        <title>Rhizobium sp. strain KVB221 16S ribosomal RNA gene Genome sequencing and assembly.</title>
        <authorList>
            <person name="Kang M."/>
        </authorList>
    </citation>
    <scope>NUCLEOTIDE SEQUENCE</scope>
    <source>
        <strain evidence="1">KVB221</strain>
    </source>
</reference>
<protein>
    <recommendedName>
        <fullName evidence="3">Sorbitol dehydrogenase</fullName>
    </recommendedName>
</protein>
<dbReference type="EMBL" id="JAEQNC010000014">
    <property type="protein sequence ID" value="MBL0374596.1"/>
    <property type="molecule type" value="Genomic_DNA"/>
</dbReference>